<keyword evidence="2" id="KW-1185">Reference proteome</keyword>
<dbReference type="AlphaFoldDB" id="A0A365H729"/>
<organism evidence="1 2">
    <name type="scientific">Actinomadura craniellae</name>
    <dbReference type="NCBI Taxonomy" id="2231787"/>
    <lineage>
        <taxon>Bacteria</taxon>
        <taxon>Bacillati</taxon>
        <taxon>Actinomycetota</taxon>
        <taxon>Actinomycetes</taxon>
        <taxon>Streptosporangiales</taxon>
        <taxon>Thermomonosporaceae</taxon>
        <taxon>Actinomadura</taxon>
    </lineage>
</organism>
<gene>
    <name evidence="1" type="ORF">DPM19_17510</name>
</gene>
<accession>A0A365H729</accession>
<evidence type="ECO:0000313" key="1">
    <source>
        <dbReference type="EMBL" id="RAY14073.1"/>
    </source>
</evidence>
<evidence type="ECO:0000313" key="2">
    <source>
        <dbReference type="Proteomes" id="UP000251891"/>
    </source>
</evidence>
<proteinExistence type="predicted"/>
<comment type="caution">
    <text evidence="1">The sequence shown here is derived from an EMBL/GenBank/DDBJ whole genome shotgun (WGS) entry which is preliminary data.</text>
</comment>
<name>A0A365H729_9ACTN</name>
<dbReference type="EMBL" id="QLYX01000007">
    <property type="protein sequence ID" value="RAY14073.1"/>
    <property type="molecule type" value="Genomic_DNA"/>
</dbReference>
<reference evidence="1 2" key="1">
    <citation type="submission" date="2018-06" db="EMBL/GenBank/DDBJ databases">
        <title>Actinomadura craniellae sp. nov. isolated from marine sponge Craniella sp.</title>
        <authorList>
            <person name="Li L."/>
            <person name="Xu Q.H."/>
            <person name="Lin H.W."/>
            <person name="Lu Y.H."/>
        </authorList>
    </citation>
    <scope>NUCLEOTIDE SEQUENCE [LARGE SCALE GENOMIC DNA]</scope>
    <source>
        <strain evidence="1 2">LHW63021</strain>
    </source>
</reference>
<sequence>MLAGLVGGLGVAAPTAHSAITPAMQACLNDAEPSGGRVPFTIGNSPAAPPWHFFGHPVGIGPGDVVRLTASGSIKIGGWPWDPSFGPEGTSQLGDASFPAAQRRYALVGQMGMNFGNRDRFLFFGTNSGCIMNTTPQATFLYTIMNDSRTSDNSGSWSVVLRHYRA</sequence>
<dbReference type="Proteomes" id="UP000251891">
    <property type="component" value="Unassembled WGS sequence"/>
</dbReference>
<dbReference type="Gene3D" id="2.60.120.430">
    <property type="entry name" value="Galactose-binding lectin"/>
    <property type="match status" value="1"/>
</dbReference>
<protein>
    <submittedName>
        <fullName evidence="1">Uncharacterized protein</fullName>
    </submittedName>
</protein>